<protein>
    <submittedName>
        <fullName evidence="2">Uncharacterized protein</fullName>
    </submittedName>
</protein>
<feature type="compositionally biased region" description="Polar residues" evidence="1">
    <location>
        <begin position="55"/>
        <end position="71"/>
    </location>
</feature>
<gene>
    <name evidence="2" type="ORF">PDIGIT_LOCUS1266</name>
</gene>
<evidence type="ECO:0000313" key="3">
    <source>
        <dbReference type="Proteomes" id="UP001152607"/>
    </source>
</evidence>
<comment type="caution">
    <text evidence="2">The sequence shown here is derived from an EMBL/GenBank/DDBJ whole genome shotgun (WGS) entry which is preliminary data.</text>
</comment>
<evidence type="ECO:0000256" key="1">
    <source>
        <dbReference type="SAM" id="MobiDB-lite"/>
    </source>
</evidence>
<feature type="region of interest" description="Disordered" evidence="1">
    <location>
        <begin position="42"/>
        <end position="150"/>
    </location>
</feature>
<dbReference type="EMBL" id="CAOQHR010000001">
    <property type="protein sequence ID" value="CAI6258918.1"/>
    <property type="molecule type" value="Genomic_DNA"/>
</dbReference>
<accession>A0A9W4U4K7</accession>
<reference evidence="2" key="1">
    <citation type="submission" date="2023-01" db="EMBL/GenBank/DDBJ databases">
        <authorList>
            <person name="Van Ghelder C."/>
            <person name="Rancurel C."/>
        </authorList>
    </citation>
    <scope>NUCLEOTIDE SEQUENCE</scope>
    <source>
        <strain evidence="2">CNCM I-4278</strain>
    </source>
</reference>
<dbReference type="AlphaFoldDB" id="A0A9W4U4K7"/>
<dbReference type="Proteomes" id="UP001152607">
    <property type="component" value="Unassembled WGS sequence"/>
</dbReference>
<sequence length="150" mass="16586">MHPSSIIASCTQVSTLTPPQQSDLFFGSRRIQPVYNWLRSSSGRNGTPFIHPNHSPLTPINNKHPALSTTASREDKKQDSFHQQQLPLKHAAKHATIPPQHAEQMSTHHGPLELHARWQQPQQPSPPSSSRLCEVVKSSGVEAETEPTGT</sequence>
<keyword evidence="3" id="KW-1185">Reference proteome</keyword>
<name>A0A9W4U4K7_9PLEO</name>
<organism evidence="2 3">
    <name type="scientific">Periconia digitata</name>
    <dbReference type="NCBI Taxonomy" id="1303443"/>
    <lineage>
        <taxon>Eukaryota</taxon>
        <taxon>Fungi</taxon>
        <taxon>Dikarya</taxon>
        <taxon>Ascomycota</taxon>
        <taxon>Pezizomycotina</taxon>
        <taxon>Dothideomycetes</taxon>
        <taxon>Pleosporomycetidae</taxon>
        <taxon>Pleosporales</taxon>
        <taxon>Massarineae</taxon>
        <taxon>Periconiaceae</taxon>
        <taxon>Periconia</taxon>
    </lineage>
</organism>
<proteinExistence type="predicted"/>
<evidence type="ECO:0000313" key="2">
    <source>
        <dbReference type="EMBL" id="CAI6258918.1"/>
    </source>
</evidence>